<gene>
    <name evidence="1" type="ORF">OCBIM_22032828mg</name>
</gene>
<proteinExistence type="predicted"/>
<name>A0A0L8GJW9_OCTBM</name>
<reference evidence="1" key="1">
    <citation type="submission" date="2015-07" db="EMBL/GenBank/DDBJ databases">
        <title>MeaNS - Measles Nucleotide Surveillance Program.</title>
        <authorList>
            <person name="Tran T."/>
            <person name="Druce J."/>
        </authorList>
    </citation>
    <scope>NUCLEOTIDE SEQUENCE</scope>
    <source>
        <strain evidence="1">UCB-OBI-ISO-001</strain>
        <tissue evidence="1">Gonad</tissue>
    </source>
</reference>
<evidence type="ECO:0000313" key="1">
    <source>
        <dbReference type="EMBL" id="KOF76840.1"/>
    </source>
</evidence>
<accession>A0A0L8GJW9</accession>
<organism evidence="1">
    <name type="scientific">Octopus bimaculoides</name>
    <name type="common">California two-spotted octopus</name>
    <dbReference type="NCBI Taxonomy" id="37653"/>
    <lineage>
        <taxon>Eukaryota</taxon>
        <taxon>Metazoa</taxon>
        <taxon>Spiralia</taxon>
        <taxon>Lophotrochozoa</taxon>
        <taxon>Mollusca</taxon>
        <taxon>Cephalopoda</taxon>
        <taxon>Coleoidea</taxon>
        <taxon>Octopodiformes</taxon>
        <taxon>Octopoda</taxon>
        <taxon>Incirrata</taxon>
        <taxon>Octopodidae</taxon>
        <taxon>Octopus</taxon>
    </lineage>
</organism>
<dbReference type="EMBL" id="KQ421664">
    <property type="protein sequence ID" value="KOF76840.1"/>
    <property type="molecule type" value="Genomic_DNA"/>
</dbReference>
<dbReference type="AlphaFoldDB" id="A0A0L8GJW9"/>
<protein>
    <submittedName>
        <fullName evidence="1">Uncharacterized protein</fullName>
    </submittedName>
</protein>
<sequence>MGGVHIIFVFLHNYRVIHKQLSPSKLILCLEAFSKKIIFWNANTSLVFV</sequence>